<dbReference type="Proteomes" id="UP000570514">
    <property type="component" value="Unassembled WGS sequence"/>
</dbReference>
<dbReference type="SUPFAM" id="SSF51445">
    <property type="entry name" value="(Trans)glycosidases"/>
    <property type="match status" value="1"/>
</dbReference>
<reference evidence="6 7" key="1">
    <citation type="submission" date="2020-03" db="EMBL/GenBank/DDBJ databases">
        <title>Genomic Encyclopedia of Type Strains, Phase IV (KMG-IV): sequencing the most valuable type-strain genomes for metagenomic binning, comparative biology and taxonomic classification.</title>
        <authorList>
            <person name="Goeker M."/>
        </authorList>
    </citation>
    <scope>NUCLEOTIDE SEQUENCE [LARGE SCALE GENOMIC DNA]</scope>
    <source>
        <strain evidence="6 7">DSM 19867</strain>
    </source>
</reference>
<dbReference type="AlphaFoldDB" id="A0A846MY95"/>
<keyword evidence="7" id="KW-1185">Reference proteome</keyword>
<keyword evidence="2 4" id="KW-0378">Hydrolase</keyword>
<dbReference type="InterPro" id="IPR018087">
    <property type="entry name" value="Glyco_hydro_5_CS"/>
</dbReference>
<dbReference type="RefSeq" id="WP_208414381.1">
    <property type="nucleotide sequence ID" value="NZ_BAAADC010000001.1"/>
</dbReference>
<name>A0A846MY95_9PROT</name>
<evidence type="ECO:0000256" key="3">
    <source>
        <dbReference type="ARBA" id="ARBA00023295"/>
    </source>
</evidence>
<evidence type="ECO:0000256" key="1">
    <source>
        <dbReference type="ARBA" id="ARBA00022729"/>
    </source>
</evidence>
<keyword evidence="1" id="KW-0732">Signal</keyword>
<proteinExistence type="inferred from homology"/>
<accession>A0A846MY95</accession>
<evidence type="ECO:0000256" key="4">
    <source>
        <dbReference type="RuleBase" id="RU361153"/>
    </source>
</evidence>
<evidence type="ECO:0000256" key="2">
    <source>
        <dbReference type="ARBA" id="ARBA00022801"/>
    </source>
</evidence>
<dbReference type="EC" id="3.2.1.4" evidence="6"/>
<dbReference type="EMBL" id="JAASRM010000001">
    <property type="protein sequence ID" value="NIK88588.1"/>
    <property type="molecule type" value="Genomic_DNA"/>
</dbReference>
<sequence length="355" mass="40060">MNFPKLFALGAVLLIAQGCQINAKLESNSPAPQVAASVPAETAAKDAFLQVGEMKRGVNVLSEDPGWTDASKARFKPEYFKKIHDAGFSTVRIVLNAFSHMDDYYVLETGYLARLDTMVKAGLDAGLNVILDEHDFNYCSKDTWSCRQKLNAFWAQVAPRYKDASNRLIFEVLNEPHEAFTPEMWNDQIKQTLPIIRASNPTRNVIIGPGFWNSAAYLDKLDLPVPDRHIIVTYHYYAPMEFTHQGSPWVPQYKLTGQNWGSAADLAQLNKDFDVVKAWSNKWNRPILLGEFGAYETAPMDGRLRYTDAVARAAEARGFAWAYWQFDKDFIVYDIAKDQWVEPILNALIPPAAAK</sequence>
<dbReference type="PROSITE" id="PS00659">
    <property type="entry name" value="GLYCOSYL_HYDROL_F5"/>
    <property type="match status" value="1"/>
</dbReference>
<comment type="caution">
    <text evidence="6">The sequence shown here is derived from an EMBL/GenBank/DDBJ whole genome shotgun (WGS) entry which is preliminary data.</text>
</comment>
<dbReference type="Pfam" id="PF00150">
    <property type="entry name" value="Cellulase"/>
    <property type="match status" value="1"/>
</dbReference>
<dbReference type="GO" id="GO:0005576">
    <property type="term" value="C:extracellular region"/>
    <property type="evidence" value="ECO:0007669"/>
    <property type="project" value="TreeGrafter"/>
</dbReference>
<evidence type="ECO:0000259" key="5">
    <source>
        <dbReference type="Pfam" id="PF00150"/>
    </source>
</evidence>
<dbReference type="GO" id="GO:0008810">
    <property type="term" value="F:cellulase activity"/>
    <property type="evidence" value="ECO:0007669"/>
    <property type="project" value="UniProtKB-EC"/>
</dbReference>
<dbReference type="GO" id="GO:0008422">
    <property type="term" value="F:beta-glucosidase activity"/>
    <property type="evidence" value="ECO:0007669"/>
    <property type="project" value="TreeGrafter"/>
</dbReference>
<organism evidence="6 7">
    <name type="scientific">Rhizomicrobium palustre</name>
    <dbReference type="NCBI Taxonomy" id="189966"/>
    <lineage>
        <taxon>Bacteria</taxon>
        <taxon>Pseudomonadati</taxon>
        <taxon>Pseudomonadota</taxon>
        <taxon>Alphaproteobacteria</taxon>
        <taxon>Micropepsales</taxon>
        <taxon>Micropepsaceae</taxon>
        <taxon>Rhizomicrobium</taxon>
    </lineage>
</organism>
<dbReference type="InterPro" id="IPR050386">
    <property type="entry name" value="Glycosyl_hydrolase_5"/>
</dbReference>
<dbReference type="GO" id="GO:0009251">
    <property type="term" value="P:glucan catabolic process"/>
    <property type="evidence" value="ECO:0007669"/>
    <property type="project" value="TreeGrafter"/>
</dbReference>
<dbReference type="PROSITE" id="PS51257">
    <property type="entry name" value="PROKAR_LIPOPROTEIN"/>
    <property type="match status" value="1"/>
</dbReference>
<dbReference type="Gene3D" id="3.20.20.80">
    <property type="entry name" value="Glycosidases"/>
    <property type="match status" value="1"/>
</dbReference>
<dbReference type="PANTHER" id="PTHR31297:SF17">
    <property type="entry name" value="ENDOGLUCANASE"/>
    <property type="match status" value="1"/>
</dbReference>
<evidence type="ECO:0000313" key="6">
    <source>
        <dbReference type="EMBL" id="NIK88588.1"/>
    </source>
</evidence>
<evidence type="ECO:0000313" key="7">
    <source>
        <dbReference type="Proteomes" id="UP000570514"/>
    </source>
</evidence>
<keyword evidence="3 4" id="KW-0326">Glycosidase</keyword>
<protein>
    <submittedName>
        <fullName evidence="6">Endoglucanase</fullName>
        <ecNumber evidence="6">3.2.1.4</ecNumber>
    </submittedName>
</protein>
<gene>
    <name evidence="6" type="ORF">FHS83_001906</name>
</gene>
<dbReference type="InterPro" id="IPR017853">
    <property type="entry name" value="GH"/>
</dbReference>
<feature type="domain" description="Glycoside hydrolase family 5" evidence="5">
    <location>
        <begin position="76"/>
        <end position="327"/>
    </location>
</feature>
<dbReference type="PANTHER" id="PTHR31297">
    <property type="entry name" value="GLUCAN ENDO-1,6-BETA-GLUCOSIDASE B"/>
    <property type="match status" value="1"/>
</dbReference>
<comment type="similarity">
    <text evidence="4">Belongs to the glycosyl hydrolase 5 (cellulase A) family.</text>
</comment>
<dbReference type="GO" id="GO:0009986">
    <property type="term" value="C:cell surface"/>
    <property type="evidence" value="ECO:0007669"/>
    <property type="project" value="TreeGrafter"/>
</dbReference>
<dbReference type="InterPro" id="IPR001547">
    <property type="entry name" value="Glyco_hydro_5"/>
</dbReference>